<evidence type="ECO:0000256" key="6">
    <source>
        <dbReference type="SAM" id="Phobius"/>
    </source>
</evidence>
<dbReference type="GO" id="GO:0016020">
    <property type="term" value="C:membrane"/>
    <property type="evidence" value="ECO:0007669"/>
    <property type="project" value="UniProtKB-SubCell"/>
</dbReference>
<dbReference type="Pfam" id="PF13365">
    <property type="entry name" value="Trypsin_2"/>
    <property type="match status" value="1"/>
</dbReference>
<dbReference type="PRINTS" id="PR00834">
    <property type="entry name" value="PROTEASES2C"/>
</dbReference>
<evidence type="ECO:0000256" key="2">
    <source>
        <dbReference type="ARBA" id="ARBA00022692"/>
    </source>
</evidence>
<dbReference type="InterPro" id="IPR009003">
    <property type="entry name" value="Peptidase_S1_PA"/>
</dbReference>
<keyword evidence="3 6" id="KW-1133">Transmembrane helix</keyword>
<gene>
    <name evidence="7" type="ORF">FHX37_4058</name>
</gene>
<dbReference type="Proteomes" id="UP000317422">
    <property type="component" value="Unassembled WGS sequence"/>
</dbReference>
<dbReference type="InterPro" id="IPR003825">
    <property type="entry name" value="Colicin-V_CvpA"/>
</dbReference>
<evidence type="ECO:0000256" key="4">
    <source>
        <dbReference type="ARBA" id="ARBA00023136"/>
    </source>
</evidence>
<comment type="subcellular location">
    <subcellularLocation>
        <location evidence="1">Membrane</location>
        <topology evidence="1">Multi-pass membrane protein</topology>
    </subcellularLocation>
</comment>
<name>A0A543NA56_9ACTN</name>
<dbReference type="InterPro" id="IPR001940">
    <property type="entry name" value="Peptidase_S1C"/>
</dbReference>
<evidence type="ECO:0000313" key="7">
    <source>
        <dbReference type="EMBL" id="TQN28698.1"/>
    </source>
</evidence>
<dbReference type="AlphaFoldDB" id="A0A543NA56"/>
<keyword evidence="8" id="KW-1185">Reference proteome</keyword>
<dbReference type="GO" id="GO:0009403">
    <property type="term" value="P:toxin biosynthetic process"/>
    <property type="evidence" value="ECO:0007669"/>
    <property type="project" value="InterPro"/>
</dbReference>
<dbReference type="PANTHER" id="PTHR43019:SF23">
    <property type="entry name" value="PROTEASE DO-LIKE 5, CHLOROPLASTIC"/>
    <property type="match status" value="1"/>
</dbReference>
<keyword evidence="2 6" id="KW-0812">Transmembrane</keyword>
<dbReference type="Gene3D" id="2.40.10.10">
    <property type="entry name" value="Trypsin-like serine proteases"/>
    <property type="match status" value="2"/>
</dbReference>
<feature type="transmembrane region" description="Helical" evidence="6">
    <location>
        <begin position="29"/>
        <end position="54"/>
    </location>
</feature>
<dbReference type="GO" id="GO:0006508">
    <property type="term" value="P:proteolysis"/>
    <property type="evidence" value="ECO:0007669"/>
    <property type="project" value="InterPro"/>
</dbReference>
<reference evidence="7 8" key="1">
    <citation type="submission" date="2019-06" db="EMBL/GenBank/DDBJ databases">
        <title>Sequencing the genomes of 1000 actinobacteria strains.</title>
        <authorList>
            <person name="Klenk H.-P."/>
        </authorList>
    </citation>
    <scope>NUCLEOTIDE SEQUENCE [LARGE SCALE GENOMIC DNA]</scope>
    <source>
        <strain evidence="7 8">DSM 45015</strain>
    </source>
</reference>
<feature type="region of interest" description="Disordered" evidence="5">
    <location>
        <begin position="177"/>
        <end position="197"/>
    </location>
</feature>
<dbReference type="Pfam" id="PF02674">
    <property type="entry name" value="Colicin_V"/>
    <property type="match status" value="1"/>
</dbReference>
<dbReference type="EMBL" id="VFQC01000002">
    <property type="protein sequence ID" value="TQN28698.1"/>
    <property type="molecule type" value="Genomic_DNA"/>
</dbReference>
<keyword evidence="4 6" id="KW-0472">Membrane</keyword>
<evidence type="ECO:0000256" key="3">
    <source>
        <dbReference type="ARBA" id="ARBA00022989"/>
    </source>
</evidence>
<protein>
    <submittedName>
        <fullName evidence="7">Colicin V production protein</fullName>
    </submittedName>
</protein>
<dbReference type="GO" id="GO:0004252">
    <property type="term" value="F:serine-type endopeptidase activity"/>
    <property type="evidence" value="ECO:0007669"/>
    <property type="project" value="InterPro"/>
</dbReference>
<proteinExistence type="predicted"/>
<evidence type="ECO:0000256" key="5">
    <source>
        <dbReference type="SAM" id="MobiDB-lite"/>
    </source>
</evidence>
<comment type="caution">
    <text evidence="7">The sequence shown here is derived from an EMBL/GenBank/DDBJ whole genome shotgun (WGS) entry which is preliminary data.</text>
</comment>
<dbReference type="NCBIfam" id="NF033740">
    <property type="entry name" value="MarP_fam_protase"/>
    <property type="match status" value="1"/>
</dbReference>
<dbReference type="InterPro" id="IPR043504">
    <property type="entry name" value="Peptidase_S1_PA_chymotrypsin"/>
</dbReference>
<feature type="transmembrane region" description="Helical" evidence="6">
    <location>
        <begin position="6"/>
        <end position="22"/>
    </location>
</feature>
<dbReference type="SUPFAM" id="SSF50494">
    <property type="entry name" value="Trypsin-like serine proteases"/>
    <property type="match status" value="1"/>
</dbReference>
<sequence length="399" mass="42368">MNLMEGLVLDLVLVILALLFAASGYRQGFIVGVLSFSGFLGGGVLAAIAAPGVIQRFVTDPTYQAVLAIAVVFLCAAMGQYLTSYLGAMLRNRVTWSSARVFDALGGALVNVVAMLLVSWLVGSAVANSAFPVVTPQVNESRVLRAVDRVMPDSAEMWFSTFRKIVDQSSFPQVFSGLGTGEPAEVNPPDPDALSTPEMREAGQSIVKVLGTAPECQRRVEGTGFVYEDGHVMTNAHVVAGVTQNLRVSTRSGQQLPADIVLFDPQQDIAVLNVPDLELDPLEFDTEARKGDDAVVAGFPRNNGFTVVPARVRAEQTAQGPDFYHSQQVSREIYQVRAEVRPGNSGGPLLSPDGTVYGVVFAAATNEDQTGYVLTADEVADNAAEGADATEPVSPGECE</sequence>
<evidence type="ECO:0000313" key="8">
    <source>
        <dbReference type="Proteomes" id="UP000317422"/>
    </source>
</evidence>
<organism evidence="7 8">
    <name type="scientific">Haloactinospora alba</name>
    <dbReference type="NCBI Taxonomy" id="405555"/>
    <lineage>
        <taxon>Bacteria</taxon>
        <taxon>Bacillati</taxon>
        <taxon>Actinomycetota</taxon>
        <taxon>Actinomycetes</taxon>
        <taxon>Streptosporangiales</taxon>
        <taxon>Nocardiopsidaceae</taxon>
        <taxon>Haloactinospora</taxon>
    </lineage>
</organism>
<dbReference type="InterPro" id="IPR047680">
    <property type="entry name" value="MarP-like"/>
</dbReference>
<feature type="transmembrane region" description="Helical" evidence="6">
    <location>
        <begin position="101"/>
        <end position="122"/>
    </location>
</feature>
<evidence type="ECO:0000256" key="1">
    <source>
        <dbReference type="ARBA" id="ARBA00004141"/>
    </source>
</evidence>
<accession>A0A543NA56</accession>
<feature type="transmembrane region" description="Helical" evidence="6">
    <location>
        <begin position="66"/>
        <end position="89"/>
    </location>
</feature>
<dbReference type="PANTHER" id="PTHR43019">
    <property type="entry name" value="SERINE ENDOPROTEASE DEGS"/>
    <property type="match status" value="1"/>
</dbReference>